<dbReference type="Proteomes" id="UP000283254">
    <property type="component" value="Unassembled WGS sequence"/>
</dbReference>
<reference evidence="2" key="1">
    <citation type="submission" date="2014-10" db="EMBL/GenBank/DDBJ databases">
        <title>Massilia sp. genome.</title>
        <authorList>
            <person name="Xu B."/>
            <person name="Dai L."/>
            <person name="Huang Z."/>
        </authorList>
    </citation>
    <scope>NUCLEOTIDE SEQUENCE [LARGE SCALE GENOMIC DNA]</scope>
    <source>
        <strain evidence="2">CFS-1</strain>
    </source>
</reference>
<evidence type="ECO:0000313" key="3">
    <source>
        <dbReference type="Proteomes" id="UP000283254"/>
    </source>
</evidence>
<proteinExistence type="predicted"/>
<keyword evidence="3" id="KW-1185">Reference proteome</keyword>
<evidence type="ECO:0000256" key="1">
    <source>
        <dbReference type="SAM" id="MobiDB-lite"/>
    </source>
</evidence>
<feature type="region of interest" description="Disordered" evidence="1">
    <location>
        <begin position="32"/>
        <end position="56"/>
    </location>
</feature>
<dbReference type="RefSeq" id="WP_123071856.1">
    <property type="nucleotide sequence ID" value="NZ_JSAB01000356.1"/>
</dbReference>
<evidence type="ECO:0008006" key="4">
    <source>
        <dbReference type="Google" id="ProtNLM"/>
    </source>
</evidence>
<protein>
    <recommendedName>
        <fullName evidence="4">Lipoprotein</fullName>
    </recommendedName>
</protein>
<dbReference type="EMBL" id="JSAB01000356">
    <property type="protein sequence ID" value="RNF28335.1"/>
    <property type="molecule type" value="Genomic_DNA"/>
</dbReference>
<dbReference type="OrthoDB" id="8707779at2"/>
<evidence type="ECO:0000313" key="2">
    <source>
        <dbReference type="EMBL" id="RNF28335.1"/>
    </source>
</evidence>
<dbReference type="AlphaFoldDB" id="A0A422QEJ2"/>
<organism evidence="2 3">
    <name type="scientific">Massilia aurea</name>
    <dbReference type="NCBI Taxonomy" id="373040"/>
    <lineage>
        <taxon>Bacteria</taxon>
        <taxon>Pseudomonadati</taxon>
        <taxon>Pseudomonadota</taxon>
        <taxon>Betaproteobacteria</taxon>
        <taxon>Burkholderiales</taxon>
        <taxon>Oxalobacteraceae</taxon>
        <taxon>Telluria group</taxon>
        <taxon>Massilia</taxon>
    </lineage>
</organism>
<name>A0A422QEJ2_9BURK</name>
<gene>
    <name evidence="2" type="ORF">NM04_23865</name>
</gene>
<comment type="caution">
    <text evidence="2">The sequence shown here is derived from an EMBL/GenBank/DDBJ whole genome shotgun (WGS) entry which is preliminary data.</text>
</comment>
<dbReference type="PROSITE" id="PS51257">
    <property type="entry name" value="PROKAR_LIPOPROTEIN"/>
    <property type="match status" value="1"/>
</dbReference>
<accession>A0A422QEJ2</accession>
<sequence>MSTRAAPPSHLRLTLAVIALCCAVVGCKRAERDTPPAPAPAAPTAQAPAHSKQDAMDSLLALPELQAWSRQIEQRSQGKAHGAVIEDDPVPREVNGKKYYQLSFVENRADDARRRESFLVAQDGSEILVDDTGSDTLLSLQEWRRTIERVDIKSAN</sequence>